<proteinExistence type="predicted"/>
<dbReference type="EMBL" id="ABGD02000024">
    <property type="protein sequence ID" value="EDS10283.1"/>
    <property type="molecule type" value="Genomic_DNA"/>
</dbReference>
<name>B0PE94_9FIRM</name>
<sequence>MIPGLYPTDRRLRGNHLLMGNYTIVQTGKAGFAAALRQTSPKGLATVA</sequence>
<dbReference type="HOGENOM" id="CLU_3148797_0_0_9"/>
<gene>
    <name evidence="1" type="ORF">ANACOL_02883</name>
</gene>
<protein>
    <submittedName>
        <fullName evidence="1">Uncharacterized protein</fullName>
    </submittedName>
</protein>
<dbReference type="Proteomes" id="UP000003803">
    <property type="component" value="Unassembled WGS sequence"/>
</dbReference>
<reference evidence="1" key="2">
    <citation type="submission" date="2013-09" db="EMBL/GenBank/DDBJ databases">
        <title>Draft genome sequence of Anaerotruncus colihominis(DSM 17241).</title>
        <authorList>
            <person name="Sudarsanam P."/>
            <person name="Ley R."/>
            <person name="Guruge J."/>
            <person name="Turnbaugh P.J."/>
            <person name="Mahowald M."/>
            <person name="Liep D."/>
            <person name="Gordon J."/>
        </authorList>
    </citation>
    <scope>NUCLEOTIDE SEQUENCE</scope>
    <source>
        <strain evidence="1">DSM 17241</strain>
    </source>
</reference>
<evidence type="ECO:0000313" key="1">
    <source>
        <dbReference type="EMBL" id="EDS10283.1"/>
    </source>
</evidence>
<dbReference type="AlphaFoldDB" id="B0PE94"/>
<keyword evidence="2" id="KW-1185">Reference proteome</keyword>
<evidence type="ECO:0000313" key="2">
    <source>
        <dbReference type="Proteomes" id="UP000003803"/>
    </source>
</evidence>
<comment type="caution">
    <text evidence="1">The sequence shown here is derived from an EMBL/GenBank/DDBJ whole genome shotgun (WGS) entry which is preliminary data.</text>
</comment>
<organism evidence="1 2">
    <name type="scientific">Anaerotruncus colihominis DSM 17241</name>
    <dbReference type="NCBI Taxonomy" id="445972"/>
    <lineage>
        <taxon>Bacteria</taxon>
        <taxon>Bacillati</taxon>
        <taxon>Bacillota</taxon>
        <taxon>Clostridia</taxon>
        <taxon>Eubacteriales</taxon>
        <taxon>Oscillospiraceae</taxon>
        <taxon>Anaerotruncus</taxon>
    </lineage>
</organism>
<reference evidence="1" key="1">
    <citation type="submission" date="2007-11" db="EMBL/GenBank/DDBJ databases">
        <authorList>
            <person name="Fulton L."/>
            <person name="Clifton S."/>
            <person name="Fulton B."/>
            <person name="Xu J."/>
            <person name="Minx P."/>
            <person name="Pepin K.H."/>
            <person name="Johnson M."/>
            <person name="Thiruvilangam P."/>
            <person name="Bhonagiri V."/>
            <person name="Nash W.E."/>
            <person name="Mardis E.R."/>
            <person name="Wilson R.K."/>
        </authorList>
    </citation>
    <scope>NUCLEOTIDE SEQUENCE [LARGE SCALE GENOMIC DNA]</scope>
    <source>
        <strain evidence="1">DSM 17241</strain>
    </source>
</reference>
<accession>B0PE94</accession>